<sequence length="50" mass="5690">MTGMTNTIRVVILLTIRKRNGRPKILPPDDIDQRNGRAQDPHVLRAITRA</sequence>
<protein>
    <submittedName>
        <fullName evidence="1">Uncharacterized protein</fullName>
    </submittedName>
</protein>
<name>A0A5A7MVN3_9PROT</name>
<dbReference type="EMBL" id="BKCL01000012">
    <property type="protein sequence ID" value="GEQ99098.1"/>
    <property type="molecule type" value="Genomic_DNA"/>
</dbReference>
<accession>A0A5A7MVN3</accession>
<organism evidence="1 2">
    <name type="scientific">Iodidimonas gelatinilytica</name>
    <dbReference type="NCBI Taxonomy" id="1236966"/>
    <lineage>
        <taxon>Bacteria</taxon>
        <taxon>Pseudomonadati</taxon>
        <taxon>Pseudomonadota</taxon>
        <taxon>Alphaproteobacteria</taxon>
        <taxon>Iodidimonadales</taxon>
        <taxon>Iodidimonadaceae</taxon>
        <taxon>Iodidimonas</taxon>
    </lineage>
</organism>
<dbReference type="AlphaFoldDB" id="A0A5A7MVN3"/>
<dbReference type="Proteomes" id="UP000322084">
    <property type="component" value="Unassembled WGS sequence"/>
</dbReference>
<evidence type="ECO:0000313" key="1">
    <source>
        <dbReference type="EMBL" id="GEQ99098.1"/>
    </source>
</evidence>
<comment type="caution">
    <text evidence="1">The sequence shown here is derived from an EMBL/GenBank/DDBJ whole genome shotgun (WGS) entry which is preliminary data.</text>
</comment>
<reference evidence="1 2" key="1">
    <citation type="submission" date="2019-09" db="EMBL/GenBank/DDBJ databases">
        <title>NBRP : Genome information of microbial organism related human and environment.</title>
        <authorList>
            <person name="Hattori M."/>
            <person name="Oshima K."/>
            <person name="Inaba H."/>
            <person name="Suda W."/>
            <person name="Sakamoto M."/>
            <person name="Iino T."/>
            <person name="Kitahara M."/>
            <person name="Oshida Y."/>
            <person name="Iida T."/>
            <person name="Kudo T."/>
            <person name="Itoh T."/>
            <person name="Ohkuma M."/>
        </authorList>
    </citation>
    <scope>NUCLEOTIDE SEQUENCE [LARGE SCALE GENOMIC DNA]</scope>
    <source>
        <strain evidence="1 2">Hi-2</strain>
    </source>
</reference>
<evidence type="ECO:0000313" key="2">
    <source>
        <dbReference type="Proteomes" id="UP000322084"/>
    </source>
</evidence>
<proteinExistence type="predicted"/>
<gene>
    <name evidence="1" type="ORF">JCM17844_27350</name>
</gene>